<keyword evidence="3" id="KW-1185">Reference proteome</keyword>
<sequence length="214" mass="22604">MALIVPALSSGLCIGAVGIATIPELSWRSKALCVGVAALSFSGIGGFLYWHFQPKASDGASVLTPIGPSEASKDGSHSQLVSTVGKSFFKCTRPKTPDTRDLKRARAEAKQNMRAIGEKLGLSVDLRDIANGVSLEVVPLNDEGKLRMSAAEKYVIEVRSTGPDLLVYARMQLISVMGVIADLIPVDPNSEPVLAEAKMIEQLVGAAPGACRLM</sequence>
<name>A0A109JKF3_9BRAD</name>
<dbReference type="EMBL" id="LNCU01000095">
    <property type="protein sequence ID" value="KWV50476.1"/>
    <property type="molecule type" value="Genomic_DNA"/>
</dbReference>
<dbReference type="RefSeq" id="WP_066511650.1">
    <property type="nucleotide sequence ID" value="NZ_LNCU01000095.1"/>
</dbReference>
<evidence type="ECO:0000256" key="1">
    <source>
        <dbReference type="SAM" id="Phobius"/>
    </source>
</evidence>
<dbReference type="AlphaFoldDB" id="A0A109JKF3"/>
<keyword evidence="1" id="KW-0472">Membrane</keyword>
<feature type="transmembrane region" description="Helical" evidence="1">
    <location>
        <begin position="29"/>
        <end position="50"/>
    </location>
</feature>
<evidence type="ECO:0000313" key="2">
    <source>
        <dbReference type="EMBL" id="KWV50476.1"/>
    </source>
</evidence>
<protein>
    <submittedName>
        <fullName evidence="2">Uncharacterized protein</fullName>
    </submittedName>
</protein>
<dbReference type="Proteomes" id="UP000057737">
    <property type="component" value="Unassembled WGS sequence"/>
</dbReference>
<gene>
    <name evidence="2" type="ORF">AS156_14210</name>
</gene>
<evidence type="ECO:0000313" key="3">
    <source>
        <dbReference type="Proteomes" id="UP000057737"/>
    </source>
</evidence>
<comment type="caution">
    <text evidence="2">The sequence shown here is derived from an EMBL/GenBank/DDBJ whole genome shotgun (WGS) entry which is preliminary data.</text>
</comment>
<keyword evidence="1" id="KW-1133">Transmembrane helix</keyword>
<keyword evidence="1" id="KW-0812">Transmembrane</keyword>
<reference evidence="2 3" key="1">
    <citation type="submission" date="2015-11" db="EMBL/GenBank/DDBJ databases">
        <title>Draft Genome Sequence of the Strain BR 10303 (Bradyrhizobium sp.) isolated from nodules of Centrolobium paraense.</title>
        <authorList>
            <person name="Zelli J.E."/>
            <person name="Simoes-Araujo J.L."/>
            <person name="Barauna A.C."/>
            <person name="Silva K."/>
        </authorList>
    </citation>
    <scope>NUCLEOTIDE SEQUENCE [LARGE SCALE GENOMIC DNA]</scope>
    <source>
        <strain evidence="2 3">BR 10303</strain>
    </source>
</reference>
<proteinExistence type="predicted"/>
<accession>A0A109JKF3</accession>
<organism evidence="2 3">
    <name type="scientific">Bradyrhizobium macuxiense</name>
    <dbReference type="NCBI Taxonomy" id="1755647"/>
    <lineage>
        <taxon>Bacteria</taxon>
        <taxon>Pseudomonadati</taxon>
        <taxon>Pseudomonadota</taxon>
        <taxon>Alphaproteobacteria</taxon>
        <taxon>Hyphomicrobiales</taxon>
        <taxon>Nitrobacteraceae</taxon>
        <taxon>Bradyrhizobium</taxon>
    </lineage>
</organism>